<accession>A0AA42WUK5</accession>
<name>A0AA42WUK5_SPHYA</name>
<evidence type="ECO:0000256" key="1">
    <source>
        <dbReference type="SAM" id="MobiDB-lite"/>
    </source>
</evidence>
<dbReference type="Proteomes" id="UP001162318">
    <property type="component" value="Unassembled WGS sequence"/>
</dbReference>
<dbReference type="RefSeq" id="WP_140419279.1">
    <property type="nucleotide sequence ID" value="NZ_JAOCKX010000006.1"/>
</dbReference>
<evidence type="ECO:0000313" key="2">
    <source>
        <dbReference type="EMBL" id="MDH2130686.1"/>
    </source>
</evidence>
<feature type="compositionally biased region" description="Polar residues" evidence="1">
    <location>
        <begin position="31"/>
        <end position="41"/>
    </location>
</feature>
<organism evidence="2 3">
    <name type="scientific">Sphingobium yanoikuyae</name>
    <name type="common">Sphingomonas yanoikuyae</name>
    <dbReference type="NCBI Taxonomy" id="13690"/>
    <lineage>
        <taxon>Bacteria</taxon>
        <taxon>Pseudomonadati</taxon>
        <taxon>Pseudomonadota</taxon>
        <taxon>Alphaproteobacteria</taxon>
        <taxon>Sphingomonadales</taxon>
        <taxon>Sphingomonadaceae</taxon>
        <taxon>Sphingobium</taxon>
    </lineage>
</organism>
<feature type="region of interest" description="Disordered" evidence="1">
    <location>
        <begin position="28"/>
        <end position="69"/>
    </location>
</feature>
<reference evidence="2" key="1">
    <citation type="submission" date="2022-09" db="EMBL/GenBank/DDBJ databases">
        <title>Intensive care unit water sources are persistently colonized with multi-drug resistant bacteria and are the site of extensive horizontal gene transfer of antibiotic resistance genes.</title>
        <authorList>
            <person name="Diorio-Toth L."/>
        </authorList>
    </citation>
    <scope>NUCLEOTIDE SEQUENCE</scope>
    <source>
        <strain evidence="2">GD03659</strain>
    </source>
</reference>
<proteinExistence type="predicted"/>
<dbReference type="AlphaFoldDB" id="A0AA42WUK5"/>
<protein>
    <submittedName>
        <fullName evidence="2">Uncharacterized protein</fullName>
    </submittedName>
</protein>
<gene>
    <name evidence="2" type="ORF">N5J77_06080</name>
</gene>
<comment type="caution">
    <text evidence="2">The sequence shown here is derived from an EMBL/GenBank/DDBJ whole genome shotgun (WGS) entry which is preliminary data.</text>
</comment>
<feature type="compositionally biased region" description="Acidic residues" evidence="1">
    <location>
        <begin position="58"/>
        <end position="69"/>
    </location>
</feature>
<evidence type="ECO:0000313" key="3">
    <source>
        <dbReference type="Proteomes" id="UP001162318"/>
    </source>
</evidence>
<sequence length="69" mass="7319">MSGSVRSIHSLLARELTISEIKMVSGGQTCGEGNTEVTTEPTYCDTAGGSPWDTSDRCDDDGSWDVSCD</sequence>
<dbReference type="EMBL" id="JAOCKX010000006">
    <property type="protein sequence ID" value="MDH2130686.1"/>
    <property type="molecule type" value="Genomic_DNA"/>
</dbReference>